<dbReference type="InterPro" id="IPR004839">
    <property type="entry name" value="Aminotransferase_I/II_large"/>
</dbReference>
<dbReference type="Proteomes" id="UP000829401">
    <property type="component" value="Chromosome"/>
</dbReference>
<dbReference type="KEGG" id="aaco:K1I37_17975"/>
<dbReference type="AlphaFoldDB" id="T0D097"/>
<dbReference type="Gene3D" id="3.90.1150.10">
    <property type="entry name" value="Aspartate Aminotransferase, domain 1"/>
    <property type="match status" value="1"/>
</dbReference>
<dbReference type="GO" id="GO:0008483">
    <property type="term" value="F:transaminase activity"/>
    <property type="evidence" value="ECO:0007669"/>
    <property type="project" value="UniProtKB-KW"/>
</dbReference>
<feature type="domain" description="Aminotransferase class I/classII large" evidence="3">
    <location>
        <begin position="20"/>
        <end position="342"/>
    </location>
</feature>
<evidence type="ECO:0000313" key="4">
    <source>
        <dbReference type="EMBL" id="UNO48526.1"/>
    </source>
</evidence>
<organism evidence="4 5">
    <name type="scientific">Alicyclobacillus acidoterrestris (strain ATCC 49025 / DSM 3922 / CIP 106132 / NCIMB 13137 / GD3B)</name>
    <dbReference type="NCBI Taxonomy" id="1356854"/>
    <lineage>
        <taxon>Bacteria</taxon>
        <taxon>Bacillati</taxon>
        <taxon>Bacillota</taxon>
        <taxon>Bacilli</taxon>
        <taxon>Bacillales</taxon>
        <taxon>Alicyclobacillaceae</taxon>
        <taxon>Alicyclobacillus</taxon>
    </lineage>
</organism>
<sequence>MAHGGRVYEYAAASGVDVANIVDFSANINPLGPPASVLKAIETAMPRIVHYPDARHQAVKEILAQAHQVDVSALFCGNGATEVIELVFREVRPRRTFVLDPAFSEYADIAKRMGSQIERVPLKRTQITWDLPLDVLDTQLEDGDLVVINTPHNPTSTVWPWDTFRTRALNWCERGVTVVIDESFIDFLPQSSSLSAIADACMHPGLFVIRSATKIYAIPGLRFGFGIGHRDFVRGIEGNRDGWSVNALAQAAACAAYCDEQFLQETHTWLASEHDYLRQTWGADERLVWHAPNVNFFIASFAMPHVREHVQDALRKRGILSRACDDFHGLDSTYVRFAIRSHQDNQLLWTSVVAALDAIPCESL</sequence>
<dbReference type="InterPro" id="IPR015424">
    <property type="entry name" value="PyrdxlP-dep_Trfase"/>
</dbReference>
<evidence type="ECO:0000313" key="5">
    <source>
        <dbReference type="Proteomes" id="UP000829401"/>
    </source>
</evidence>
<keyword evidence="5" id="KW-1185">Reference proteome</keyword>
<comment type="cofactor">
    <cofactor evidence="1">
        <name>pyridoxal 5'-phosphate</name>
        <dbReference type="ChEBI" id="CHEBI:597326"/>
    </cofactor>
</comment>
<dbReference type="InterPro" id="IPR015421">
    <property type="entry name" value="PyrdxlP-dep_Trfase_major"/>
</dbReference>
<dbReference type="OrthoDB" id="9813612at2"/>
<dbReference type="Gene3D" id="3.40.640.10">
    <property type="entry name" value="Type I PLP-dependent aspartate aminotransferase-like (Major domain)"/>
    <property type="match status" value="1"/>
</dbReference>
<protein>
    <submittedName>
        <fullName evidence="4">Aminotransferase class I/II-fold pyridoxal phosphate-dependent enzyme</fullName>
    </submittedName>
</protein>
<dbReference type="GO" id="GO:0030170">
    <property type="term" value="F:pyridoxal phosphate binding"/>
    <property type="evidence" value="ECO:0007669"/>
    <property type="project" value="InterPro"/>
</dbReference>
<proteinExistence type="predicted"/>
<dbReference type="PANTHER" id="PTHR42885">
    <property type="entry name" value="HISTIDINOL-PHOSPHATE AMINOTRANSFERASE-RELATED"/>
    <property type="match status" value="1"/>
</dbReference>
<dbReference type="CDD" id="cd00609">
    <property type="entry name" value="AAT_like"/>
    <property type="match status" value="1"/>
</dbReference>
<keyword evidence="4" id="KW-0032">Aminotransferase</keyword>
<dbReference type="SUPFAM" id="SSF53383">
    <property type="entry name" value="PLP-dependent transferases"/>
    <property type="match status" value="1"/>
</dbReference>
<keyword evidence="2" id="KW-0663">Pyridoxal phosphate</keyword>
<accession>T0D097</accession>
<evidence type="ECO:0000259" key="3">
    <source>
        <dbReference type="Pfam" id="PF00155"/>
    </source>
</evidence>
<name>T0D097_ALIAG</name>
<gene>
    <name evidence="4" type="ORF">K1I37_17975</name>
</gene>
<keyword evidence="4" id="KW-0808">Transferase</keyword>
<dbReference type="EMBL" id="CP080467">
    <property type="protein sequence ID" value="UNO48526.1"/>
    <property type="molecule type" value="Genomic_DNA"/>
</dbReference>
<reference evidence="5" key="1">
    <citation type="journal article" date="2022" name="G3 (Bethesda)">
        <title>Unveiling the complete genome sequence of Alicyclobacillus acidoterrestris DSM 3922T, a taint-producing strain.</title>
        <authorList>
            <person name="Leonardo I.C."/>
            <person name="Barreto Crespo M.T."/>
            <person name="Gaspar F.B."/>
        </authorList>
    </citation>
    <scope>NUCLEOTIDE SEQUENCE [LARGE SCALE GENOMIC DNA]</scope>
    <source>
        <strain evidence="5">DSM 3922</strain>
    </source>
</reference>
<dbReference type="STRING" id="1356854.N007_13685"/>
<dbReference type="eggNOG" id="COG0079">
    <property type="taxonomic scope" value="Bacteria"/>
</dbReference>
<evidence type="ECO:0000256" key="2">
    <source>
        <dbReference type="ARBA" id="ARBA00022898"/>
    </source>
</evidence>
<dbReference type="RefSeq" id="WP_021297789.1">
    <property type="nucleotide sequence ID" value="NZ_AURB01000162.1"/>
</dbReference>
<dbReference type="PANTHER" id="PTHR42885:SF1">
    <property type="entry name" value="THREONINE-PHOSPHATE DECARBOXYLASE"/>
    <property type="match status" value="1"/>
</dbReference>
<dbReference type="Pfam" id="PF00155">
    <property type="entry name" value="Aminotran_1_2"/>
    <property type="match status" value="1"/>
</dbReference>
<evidence type="ECO:0000256" key="1">
    <source>
        <dbReference type="ARBA" id="ARBA00001933"/>
    </source>
</evidence>
<dbReference type="InterPro" id="IPR015422">
    <property type="entry name" value="PyrdxlP-dep_Trfase_small"/>
</dbReference>
<accession>A0A9E6ZJJ7</accession>